<keyword evidence="1" id="KW-1133">Transmembrane helix</keyword>
<keyword evidence="1" id="KW-0472">Membrane</keyword>
<reference evidence="2 3" key="1">
    <citation type="submission" date="2016-02" db="EMBL/GenBank/DDBJ databases">
        <title>Secondary metabolites in Legionella.</title>
        <authorList>
            <person name="Tobias N.J."/>
            <person name="Bode H.B."/>
        </authorList>
    </citation>
    <scope>NUCLEOTIDE SEQUENCE [LARGE SCALE GENOMIC DNA]</scope>
    <source>
        <strain evidence="2 3">DSM 19216</strain>
    </source>
</reference>
<comment type="caution">
    <text evidence="2">The sequence shown here is derived from an EMBL/GenBank/DDBJ whole genome shotgun (WGS) entry which is preliminary data.</text>
</comment>
<dbReference type="Proteomes" id="UP000095229">
    <property type="component" value="Unassembled WGS sequence"/>
</dbReference>
<dbReference type="EMBL" id="LSOG01000080">
    <property type="protein sequence ID" value="OEH46038.1"/>
    <property type="molecule type" value="Genomic_DNA"/>
</dbReference>
<evidence type="ECO:0000313" key="2">
    <source>
        <dbReference type="EMBL" id="OEH46038.1"/>
    </source>
</evidence>
<dbReference type="STRING" id="45071.Lpar_0182"/>
<accession>A0A1E5JPS6</accession>
<dbReference type="AlphaFoldDB" id="A0A1E5JPS6"/>
<organism evidence="2 3">
    <name type="scientific">Legionella parisiensis</name>
    <dbReference type="NCBI Taxonomy" id="45071"/>
    <lineage>
        <taxon>Bacteria</taxon>
        <taxon>Pseudomonadati</taxon>
        <taxon>Pseudomonadota</taxon>
        <taxon>Gammaproteobacteria</taxon>
        <taxon>Legionellales</taxon>
        <taxon>Legionellaceae</taxon>
        <taxon>Legionella</taxon>
    </lineage>
</organism>
<keyword evidence="1" id="KW-0812">Transmembrane</keyword>
<gene>
    <name evidence="2" type="ORF">lpari_02987</name>
</gene>
<proteinExistence type="predicted"/>
<keyword evidence="3" id="KW-1185">Reference proteome</keyword>
<feature type="transmembrane region" description="Helical" evidence="1">
    <location>
        <begin position="20"/>
        <end position="40"/>
    </location>
</feature>
<dbReference type="PATRIC" id="fig|45071.6.peg.196"/>
<sequence length="133" mass="14877">MLIFELTNKDDTRKKYGQIGNGGLFGLLFLNIICFSASGYQNWRKCNTLRPKGLGKGSNLHVSSSKQPKSYSIKLTSQIFLYLLSQDPQQHRGAGSPVHQETHKTHEGFKAFHSAKANFPALNSIICFEMDSI</sequence>
<evidence type="ECO:0000256" key="1">
    <source>
        <dbReference type="SAM" id="Phobius"/>
    </source>
</evidence>
<name>A0A1E5JPS6_9GAMM</name>
<protein>
    <submittedName>
        <fullName evidence="2">Uncharacterized protein</fullName>
    </submittedName>
</protein>
<evidence type="ECO:0000313" key="3">
    <source>
        <dbReference type="Proteomes" id="UP000095229"/>
    </source>
</evidence>